<gene>
    <name evidence="5" type="ORF">H6A34_02005</name>
</gene>
<comment type="similarity">
    <text evidence="2">Belongs to the bacterial solute-binding protein SsuA/TauA family.</text>
</comment>
<keyword evidence="3" id="KW-0732">Signal</keyword>
<evidence type="ECO:0000313" key="5">
    <source>
        <dbReference type="EMBL" id="MBM6672656.1"/>
    </source>
</evidence>
<reference evidence="5" key="1">
    <citation type="submission" date="2020-08" db="EMBL/GenBank/DDBJ databases">
        <authorList>
            <person name="Cejkova D."/>
            <person name="Kubasova T."/>
            <person name="Jahodarova E."/>
            <person name="Rychlik I."/>
        </authorList>
    </citation>
    <scope>NUCLEOTIDE SEQUENCE</scope>
    <source>
        <strain evidence="5">An824</strain>
    </source>
</reference>
<dbReference type="GO" id="GO:0042597">
    <property type="term" value="C:periplasmic space"/>
    <property type="evidence" value="ECO:0007669"/>
    <property type="project" value="UniProtKB-SubCell"/>
</dbReference>
<dbReference type="Pfam" id="PF09084">
    <property type="entry name" value="NMT1"/>
    <property type="match status" value="1"/>
</dbReference>
<comment type="subcellular location">
    <subcellularLocation>
        <location evidence="1">Periplasm</location>
    </subcellularLocation>
</comment>
<keyword evidence="6" id="KW-1185">Reference proteome</keyword>
<dbReference type="PANTHER" id="PTHR30024:SF47">
    <property type="entry name" value="TAURINE-BINDING PERIPLASMIC PROTEIN"/>
    <property type="match status" value="1"/>
</dbReference>
<feature type="domain" description="SsuA/THI5-like" evidence="4">
    <location>
        <begin position="55"/>
        <end position="195"/>
    </location>
</feature>
<evidence type="ECO:0000259" key="4">
    <source>
        <dbReference type="Pfam" id="PF09084"/>
    </source>
</evidence>
<dbReference type="PROSITE" id="PS51257">
    <property type="entry name" value="PROKAR_LIPOPROTEIN"/>
    <property type="match status" value="1"/>
</dbReference>
<protein>
    <submittedName>
        <fullName evidence="5">ABC transporter substrate-binding protein</fullName>
    </submittedName>
</protein>
<reference evidence="5" key="2">
    <citation type="journal article" date="2021" name="Sci. Rep.">
        <title>The distribution of antibiotic resistance genes in chicken gut microbiota commensals.</title>
        <authorList>
            <person name="Juricova H."/>
            <person name="Matiasovicova J."/>
            <person name="Kubasova T."/>
            <person name="Cejkova D."/>
            <person name="Rychlik I."/>
        </authorList>
    </citation>
    <scope>NUCLEOTIDE SEQUENCE</scope>
    <source>
        <strain evidence="5">An824</strain>
    </source>
</reference>
<organism evidence="5 6">
    <name type="scientific">Marseilla massiliensis</name>
    <dbReference type="NCBI Taxonomy" id="1841864"/>
    <lineage>
        <taxon>Bacteria</taxon>
        <taxon>Pseudomonadati</taxon>
        <taxon>Bacteroidota</taxon>
        <taxon>Bacteroidia</taxon>
        <taxon>Bacteroidales</taxon>
        <taxon>Prevotellaceae</taxon>
        <taxon>Marseilla</taxon>
    </lineage>
</organism>
<dbReference type="Proteomes" id="UP000706891">
    <property type="component" value="Unassembled WGS sequence"/>
</dbReference>
<evidence type="ECO:0000256" key="3">
    <source>
        <dbReference type="ARBA" id="ARBA00022729"/>
    </source>
</evidence>
<proteinExistence type="inferred from homology"/>
<comment type="caution">
    <text evidence="5">The sequence shown here is derived from an EMBL/GenBank/DDBJ whole genome shotgun (WGS) entry which is preliminary data.</text>
</comment>
<dbReference type="AlphaFoldDB" id="A0A939B6G3"/>
<dbReference type="EMBL" id="JACJJG010000004">
    <property type="protein sequence ID" value="MBM6672656.1"/>
    <property type="molecule type" value="Genomic_DNA"/>
</dbReference>
<dbReference type="RefSeq" id="WP_205103133.1">
    <property type="nucleotide sequence ID" value="NZ_JACJJG010000004.1"/>
</dbReference>
<dbReference type="SUPFAM" id="SSF53850">
    <property type="entry name" value="Periplasmic binding protein-like II"/>
    <property type="match status" value="1"/>
</dbReference>
<evidence type="ECO:0000313" key="6">
    <source>
        <dbReference type="Proteomes" id="UP000706891"/>
    </source>
</evidence>
<evidence type="ECO:0000256" key="2">
    <source>
        <dbReference type="ARBA" id="ARBA00010742"/>
    </source>
</evidence>
<name>A0A939B6G3_9BACT</name>
<dbReference type="InterPro" id="IPR015168">
    <property type="entry name" value="SsuA/THI5"/>
</dbReference>
<dbReference type="PANTHER" id="PTHR30024">
    <property type="entry name" value="ALIPHATIC SULFONATES-BINDING PROTEIN-RELATED"/>
    <property type="match status" value="1"/>
</dbReference>
<sequence length="305" mass="34858">MKTKYIVFFLLAAVIMTGCGQSYEEKQRLSRAEQARLHREDSLALKIGVMPTLDCLPIYVAKDYGLFDSTKADIRLKPFKAQIDCDAALMKGAIEGCITDIVRGQWMKGKGTALDYVAATNTYWQLVSNRLARIRRINQMNDKMIAMARFSATALLADYAVDSAKLKSEDVFKVQINDVNLRLQMLMNNEMDAVLLPEPQATTARLYKNPVLMDSRDKDMWLGVIAFRKKDMKDERRKQQLDVFMKGYNAACDSINKNGLKHYARTIEKYCGTDEKTVNALPKIKFRRAEAPRQKDIETADKWLK</sequence>
<dbReference type="Gene3D" id="3.40.190.10">
    <property type="entry name" value="Periplasmic binding protein-like II"/>
    <property type="match status" value="2"/>
</dbReference>
<evidence type="ECO:0000256" key="1">
    <source>
        <dbReference type="ARBA" id="ARBA00004418"/>
    </source>
</evidence>
<accession>A0A939B6G3</accession>